<dbReference type="PIRSF" id="PIRSF037217">
    <property type="entry name" value="Carboxypeptidase_S"/>
    <property type="match status" value="1"/>
</dbReference>
<dbReference type="Proteomes" id="UP000518752">
    <property type="component" value="Unassembled WGS sequence"/>
</dbReference>
<evidence type="ECO:0000256" key="5">
    <source>
        <dbReference type="ARBA" id="ARBA00022833"/>
    </source>
</evidence>
<evidence type="ECO:0000256" key="3">
    <source>
        <dbReference type="ARBA" id="ARBA00022723"/>
    </source>
</evidence>
<dbReference type="GO" id="GO:0046872">
    <property type="term" value="F:metal ion binding"/>
    <property type="evidence" value="ECO:0007669"/>
    <property type="project" value="UniProtKB-KW"/>
</dbReference>
<dbReference type="InterPro" id="IPR017141">
    <property type="entry name" value="Pept_M20_carboxypep"/>
</dbReference>
<evidence type="ECO:0000313" key="9">
    <source>
        <dbReference type="Proteomes" id="UP000518752"/>
    </source>
</evidence>
<proteinExistence type="inferred from homology"/>
<dbReference type="GO" id="GO:0000328">
    <property type="term" value="C:fungal-type vacuole lumen"/>
    <property type="evidence" value="ECO:0007669"/>
    <property type="project" value="TreeGrafter"/>
</dbReference>
<feature type="binding site" evidence="7">
    <location>
        <position position="241"/>
    </location>
    <ligand>
        <name>Zn(2+)</name>
        <dbReference type="ChEBI" id="CHEBI:29105"/>
        <label>1</label>
    </ligand>
</feature>
<dbReference type="Gene3D" id="3.30.70.360">
    <property type="match status" value="1"/>
</dbReference>
<dbReference type="PANTHER" id="PTHR45962:SF1">
    <property type="entry name" value="N-FATTY-ACYL-AMINO ACID SYNTHASE_HYDROLASE PM20D1"/>
    <property type="match status" value="1"/>
</dbReference>
<feature type="active site" description="Proton acceptor" evidence="6">
    <location>
        <position position="240"/>
    </location>
</feature>
<keyword evidence="2" id="KW-0645">Protease</keyword>
<evidence type="ECO:0000313" key="8">
    <source>
        <dbReference type="EMBL" id="KAF5388635.1"/>
    </source>
</evidence>
<dbReference type="Pfam" id="PF01546">
    <property type="entry name" value="Peptidase_M20"/>
    <property type="match status" value="1"/>
</dbReference>
<evidence type="ECO:0000256" key="7">
    <source>
        <dbReference type="PIRSR" id="PIRSR037217-2"/>
    </source>
</evidence>
<comment type="caution">
    <text evidence="8">The sequence shown here is derived from an EMBL/GenBank/DDBJ whole genome shotgun (WGS) entry which is preliminary data.</text>
</comment>
<dbReference type="PANTHER" id="PTHR45962">
    <property type="entry name" value="N-FATTY-ACYL-AMINO ACID SYNTHASE/HYDROLASE PM20D1"/>
    <property type="match status" value="1"/>
</dbReference>
<feature type="active site" evidence="6">
    <location>
        <position position="173"/>
    </location>
</feature>
<keyword evidence="4" id="KW-0378">Hydrolase</keyword>
<keyword evidence="9" id="KW-1185">Reference proteome</keyword>
<name>A0A8H5HSZ7_9AGAR</name>
<dbReference type="PROSITE" id="PS00758">
    <property type="entry name" value="ARGE_DAPE_CPG2_1"/>
    <property type="match status" value="1"/>
</dbReference>
<feature type="binding site" evidence="7">
    <location>
        <position position="171"/>
    </location>
    <ligand>
        <name>Zn(2+)</name>
        <dbReference type="ChEBI" id="CHEBI:29105"/>
        <label>2</label>
    </ligand>
</feature>
<accession>A0A8H5HSZ7</accession>
<feature type="binding site" evidence="7">
    <location>
        <position position="206"/>
    </location>
    <ligand>
        <name>Zn(2+)</name>
        <dbReference type="ChEBI" id="CHEBI:29105"/>
        <label>2</label>
    </ligand>
</feature>
<dbReference type="InterPro" id="IPR036264">
    <property type="entry name" value="Bact_exopeptidase_dim_dom"/>
</dbReference>
<feature type="binding site" evidence="7">
    <location>
        <position position="206"/>
    </location>
    <ligand>
        <name>Zn(2+)</name>
        <dbReference type="ChEBI" id="CHEBI:29105"/>
        <label>1</label>
    </ligand>
</feature>
<dbReference type="InterPro" id="IPR047177">
    <property type="entry name" value="Pept_M20A"/>
</dbReference>
<keyword evidence="5 7" id="KW-0862">Zinc</keyword>
<dbReference type="InterPro" id="IPR001261">
    <property type="entry name" value="ArgE/DapE_CS"/>
</dbReference>
<dbReference type="GO" id="GO:0004181">
    <property type="term" value="F:metallocarboxypeptidase activity"/>
    <property type="evidence" value="ECO:0007669"/>
    <property type="project" value="InterPro"/>
</dbReference>
<dbReference type="SUPFAM" id="SSF53187">
    <property type="entry name" value="Zn-dependent exopeptidases"/>
    <property type="match status" value="1"/>
</dbReference>
<dbReference type="PROSITE" id="PS51257">
    <property type="entry name" value="PROKAR_LIPOPROTEIN"/>
    <property type="match status" value="1"/>
</dbReference>
<dbReference type="InterPro" id="IPR002933">
    <property type="entry name" value="Peptidase_M20"/>
</dbReference>
<comment type="similarity">
    <text evidence="1">Belongs to the peptidase M20A family.</text>
</comment>
<dbReference type="AlphaFoldDB" id="A0A8H5HSZ7"/>
<keyword evidence="3 7" id="KW-0479">Metal-binding</keyword>
<evidence type="ECO:0000256" key="4">
    <source>
        <dbReference type="ARBA" id="ARBA00022801"/>
    </source>
</evidence>
<evidence type="ECO:0000256" key="6">
    <source>
        <dbReference type="PIRSR" id="PIRSR037217-1"/>
    </source>
</evidence>
<evidence type="ECO:0000256" key="2">
    <source>
        <dbReference type="ARBA" id="ARBA00022670"/>
    </source>
</evidence>
<evidence type="ECO:0000256" key="1">
    <source>
        <dbReference type="ARBA" id="ARBA00006247"/>
    </source>
</evidence>
<dbReference type="OrthoDB" id="3064516at2759"/>
<dbReference type="GO" id="GO:0051603">
    <property type="term" value="P:proteolysis involved in protein catabolic process"/>
    <property type="evidence" value="ECO:0007669"/>
    <property type="project" value="TreeGrafter"/>
</dbReference>
<feature type="binding site" evidence="7">
    <location>
        <position position="269"/>
    </location>
    <ligand>
        <name>Zn(2+)</name>
        <dbReference type="ChEBI" id="CHEBI:29105"/>
        <label>2</label>
    </ligand>
</feature>
<organism evidence="8 9">
    <name type="scientific">Collybiopsis confluens</name>
    <dbReference type="NCBI Taxonomy" id="2823264"/>
    <lineage>
        <taxon>Eukaryota</taxon>
        <taxon>Fungi</taxon>
        <taxon>Dikarya</taxon>
        <taxon>Basidiomycota</taxon>
        <taxon>Agaricomycotina</taxon>
        <taxon>Agaricomycetes</taxon>
        <taxon>Agaricomycetidae</taxon>
        <taxon>Agaricales</taxon>
        <taxon>Marasmiineae</taxon>
        <taxon>Omphalotaceae</taxon>
        <taxon>Collybiopsis</taxon>
    </lineage>
</organism>
<gene>
    <name evidence="8" type="ORF">D9757_004755</name>
</gene>
<dbReference type="Gene3D" id="3.40.630.10">
    <property type="entry name" value="Zn peptidases"/>
    <property type="match status" value="1"/>
</dbReference>
<protein>
    <recommendedName>
        <fullName evidence="10">Peptidase M20 dimerisation domain-containing protein</fullName>
    </recommendedName>
</protein>
<dbReference type="EMBL" id="JAACJN010000028">
    <property type="protein sequence ID" value="KAF5388635.1"/>
    <property type="molecule type" value="Genomic_DNA"/>
</dbReference>
<sequence length="539" mass="58714">MSKIPALCALAASFACGWIGIERSLTAFKSFISAPTVHSPNITLCPQAPSMSPGRHAALNEQLNNRYSSETFKLASYQSLAAAIRIPTESYDDLLPVGQDERWNVFDDFHALLKESFPLMLAGLSCPPAQLVHLFARRYTSLTIVTVNTYGLVIHWQGSNHYLKPILLTAHQDVVPVDRSTEDQWLHPPYSGFYNGTWIFGRGSVDDKADLVAQLITVNSLLEGDFKPMRTIVLAFGIDEEASGTEGAGKLAIYLEETYGANGFAMLLDEGEGYGENLQEGIIFARPGISEKGYLDTRVEVFSPGGHSSIPPDHTSIGILSLLIASIEANPHPPRLLRNGTAFLAAQCAVEYSPDGQGKFPSEMKDLARRAHDDDDAALQKFAKALFAADPFFKVMSRTTQAVDIVSGELKINALPERAEAVINHRIAEHSSSQQVKDHLTDLIKPLAEKHQFSLQSFGEDVPDSPYKIVLSDAFYSSLEPSPIAPILNNPVYDVLSGTIIATLQSSKRYCADGVIVSPSLGLGNTGTKIRSSITDLYS</sequence>
<reference evidence="8 9" key="1">
    <citation type="journal article" date="2020" name="ISME J.">
        <title>Uncovering the hidden diversity of litter-decomposition mechanisms in mushroom-forming fungi.</title>
        <authorList>
            <person name="Floudas D."/>
            <person name="Bentzer J."/>
            <person name="Ahren D."/>
            <person name="Johansson T."/>
            <person name="Persson P."/>
            <person name="Tunlid A."/>
        </authorList>
    </citation>
    <scope>NUCLEOTIDE SEQUENCE [LARGE SCALE GENOMIC DNA]</scope>
    <source>
        <strain evidence="8 9">CBS 406.79</strain>
    </source>
</reference>
<evidence type="ECO:0008006" key="10">
    <source>
        <dbReference type="Google" id="ProtNLM"/>
    </source>
</evidence>
<dbReference type="PROSITE" id="PS00759">
    <property type="entry name" value="ARGE_DAPE_CPG2_2"/>
    <property type="match status" value="1"/>
</dbReference>
<dbReference type="SUPFAM" id="SSF55031">
    <property type="entry name" value="Bacterial exopeptidase dimerisation domain"/>
    <property type="match status" value="1"/>
</dbReference>